<dbReference type="GO" id="GO:0008982">
    <property type="term" value="F:protein-N(PI)-phosphohistidine-sugar phosphotransferase activity"/>
    <property type="evidence" value="ECO:0007669"/>
    <property type="project" value="InterPro"/>
</dbReference>
<dbReference type="Gene3D" id="3.30.1360.60">
    <property type="entry name" value="Glucose permease domain IIB"/>
    <property type="match status" value="1"/>
</dbReference>
<keyword evidence="2" id="KW-0813">Transport</keyword>
<dbReference type="Pfam" id="PF02378">
    <property type="entry name" value="PTS_EIIC"/>
    <property type="match status" value="1"/>
</dbReference>
<comment type="subcellular location">
    <subcellularLocation>
        <location evidence="1">Cell membrane</location>
        <topology evidence="1">Multi-pass membrane protein</topology>
    </subcellularLocation>
</comment>
<feature type="transmembrane region" description="Helical" evidence="12">
    <location>
        <begin position="280"/>
        <end position="308"/>
    </location>
</feature>
<organism evidence="15 16">
    <name type="scientific">Paenibacillus kyungheensis</name>
    <dbReference type="NCBI Taxonomy" id="1452732"/>
    <lineage>
        <taxon>Bacteria</taxon>
        <taxon>Bacillati</taxon>
        <taxon>Bacillota</taxon>
        <taxon>Bacilli</taxon>
        <taxon>Bacillales</taxon>
        <taxon>Paenibacillaceae</taxon>
        <taxon>Paenibacillus</taxon>
    </lineage>
</organism>
<feature type="transmembrane region" description="Helical" evidence="12">
    <location>
        <begin position="438"/>
        <end position="460"/>
    </location>
</feature>
<dbReference type="SUPFAM" id="SSF55604">
    <property type="entry name" value="Glucose permease domain IIB"/>
    <property type="match status" value="1"/>
</dbReference>
<keyword evidence="6" id="KW-0598">Phosphotransferase system</keyword>
<feature type="transmembrane region" description="Helical" evidence="12">
    <location>
        <begin position="249"/>
        <end position="268"/>
    </location>
</feature>
<evidence type="ECO:0000256" key="10">
    <source>
        <dbReference type="ARBA" id="ARBA00023136"/>
    </source>
</evidence>
<keyword evidence="5" id="KW-0808">Transferase</keyword>
<dbReference type="PANTHER" id="PTHR30175">
    <property type="entry name" value="PHOSPHOTRANSFERASE SYSTEM TRANSPORT PROTEIN"/>
    <property type="match status" value="1"/>
</dbReference>
<keyword evidence="8" id="KW-0418">Kinase</keyword>
<feature type="transmembrane region" description="Helical" evidence="12">
    <location>
        <begin position="182"/>
        <end position="204"/>
    </location>
</feature>
<dbReference type="GO" id="GO:0090589">
    <property type="term" value="F:protein-phosphocysteine-trehalose phosphotransferase system transporter activity"/>
    <property type="evidence" value="ECO:0007669"/>
    <property type="project" value="TreeGrafter"/>
</dbReference>
<evidence type="ECO:0000313" key="16">
    <source>
        <dbReference type="Proteomes" id="UP001220509"/>
    </source>
</evidence>
<evidence type="ECO:0000256" key="3">
    <source>
        <dbReference type="ARBA" id="ARBA00022475"/>
    </source>
</evidence>
<proteinExistence type="predicted"/>
<dbReference type="KEGG" id="pka:PQ456_07015"/>
<keyword evidence="16" id="KW-1185">Reference proteome</keyword>
<feature type="transmembrane region" description="Helical" evidence="12">
    <location>
        <begin position="364"/>
        <end position="385"/>
    </location>
</feature>
<dbReference type="InterPro" id="IPR013013">
    <property type="entry name" value="PTS_EIIC_1"/>
</dbReference>
<evidence type="ECO:0000259" key="13">
    <source>
        <dbReference type="PROSITE" id="PS51098"/>
    </source>
</evidence>
<keyword evidence="3" id="KW-1003">Cell membrane</keyword>
<dbReference type="AlphaFoldDB" id="A0AAX3M7F2"/>
<evidence type="ECO:0000256" key="2">
    <source>
        <dbReference type="ARBA" id="ARBA00022448"/>
    </source>
</evidence>
<dbReference type="RefSeq" id="WP_273615484.1">
    <property type="nucleotide sequence ID" value="NZ_CP117416.1"/>
</dbReference>
<keyword evidence="10 12" id="KW-0472">Membrane</keyword>
<accession>A0AAX3M7F2</accession>
<dbReference type="GO" id="GO:0016301">
    <property type="term" value="F:kinase activity"/>
    <property type="evidence" value="ECO:0007669"/>
    <property type="project" value="UniProtKB-KW"/>
</dbReference>
<evidence type="ECO:0000256" key="9">
    <source>
        <dbReference type="ARBA" id="ARBA00022989"/>
    </source>
</evidence>
<dbReference type="PANTHER" id="PTHR30175:SF7">
    <property type="entry name" value="NEGATIVE REGULATOR OF SACY ACTIVITY"/>
    <property type="match status" value="1"/>
</dbReference>
<dbReference type="InterPro" id="IPR018113">
    <property type="entry name" value="PTrfase_EIIB_Cys"/>
</dbReference>
<feature type="transmembrane region" description="Helical" evidence="12">
    <location>
        <begin position="140"/>
        <end position="170"/>
    </location>
</feature>
<keyword evidence="7 12" id="KW-0812">Transmembrane</keyword>
<dbReference type="PROSITE" id="PS51098">
    <property type="entry name" value="PTS_EIIB_TYPE_1"/>
    <property type="match status" value="1"/>
</dbReference>
<dbReference type="InterPro" id="IPR050558">
    <property type="entry name" value="PTS_Sugar-Specific_Components"/>
</dbReference>
<evidence type="ECO:0000259" key="14">
    <source>
        <dbReference type="PROSITE" id="PS51103"/>
    </source>
</evidence>
<keyword evidence="4" id="KW-0762">Sugar transport</keyword>
<dbReference type="InterPro" id="IPR001996">
    <property type="entry name" value="PTS_IIB_1"/>
</dbReference>
<evidence type="ECO:0000256" key="4">
    <source>
        <dbReference type="ARBA" id="ARBA00022597"/>
    </source>
</evidence>
<dbReference type="PROSITE" id="PS51103">
    <property type="entry name" value="PTS_EIIC_TYPE_1"/>
    <property type="match status" value="1"/>
</dbReference>
<feature type="transmembrane region" description="Helical" evidence="12">
    <location>
        <begin position="320"/>
        <end position="343"/>
    </location>
</feature>
<keyword evidence="9 12" id="KW-1133">Transmembrane helix</keyword>
<feature type="transmembrane region" description="Helical" evidence="12">
    <location>
        <begin position="466"/>
        <end position="489"/>
    </location>
</feature>
<evidence type="ECO:0000256" key="5">
    <source>
        <dbReference type="ARBA" id="ARBA00022679"/>
    </source>
</evidence>
<evidence type="ECO:0000256" key="6">
    <source>
        <dbReference type="ARBA" id="ARBA00022683"/>
    </source>
</evidence>
<dbReference type="GO" id="GO:0009401">
    <property type="term" value="P:phosphoenolpyruvate-dependent sugar phosphotransferase system"/>
    <property type="evidence" value="ECO:0007669"/>
    <property type="project" value="UniProtKB-KW"/>
</dbReference>
<feature type="domain" description="PTS EIIB type-1" evidence="13">
    <location>
        <begin position="21"/>
        <end position="104"/>
    </location>
</feature>
<evidence type="ECO:0000256" key="8">
    <source>
        <dbReference type="ARBA" id="ARBA00022777"/>
    </source>
</evidence>
<dbReference type="Pfam" id="PF00367">
    <property type="entry name" value="PTS_EIIB"/>
    <property type="match status" value="1"/>
</dbReference>
<dbReference type="InterPro" id="IPR003352">
    <property type="entry name" value="PTS_EIIC"/>
</dbReference>
<dbReference type="EMBL" id="CP117416">
    <property type="protein sequence ID" value="WCT57253.1"/>
    <property type="molecule type" value="Genomic_DNA"/>
</dbReference>
<evidence type="ECO:0000313" key="15">
    <source>
        <dbReference type="EMBL" id="WCT57253.1"/>
    </source>
</evidence>
<feature type="active site" description="Phosphocysteine intermediate; for EIIB activity" evidence="11">
    <location>
        <position position="43"/>
    </location>
</feature>
<name>A0AAX3M7F2_9BACL</name>
<dbReference type="Proteomes" id="UP001220509">
    <property type="component" value="Chromosome"/>
</dbReference>
<dbReference type="GO" id="GO:0005886">
    <property type="term" value="C:plasma membrane"/>
    <property type="evidence" value="ECO:0007669"/>
    <property type="project" value="UniProtKB-SubCell"/>
</dbReference>
<evidence type="ECO:0000256" key="11">
    <source>
        <dbReference type="PROSITE-ProRule" id="PRU00421"/>
    </source>
</evidence>
<dbReference type="InterPro" id="IPR036878">
    <property type="entry name" value="Glu_permease_IIB"/>
</dbReference>
<sequence length="517" mass="56040">MSDQKNLPSSRKRYAQGNPTEELARRLIHLSGGPDNLVEVMHCTTRIRLKLKNDHPINEAELQQIKEVQNINRLPGQLQIIVGPELVYKLHRKMNIVLRQYENLAHLQPPVDGQADTAPQVDQLSESQHPYRRRGIAGRIIQVATVFSDILIPILPLFIAAGILLGLVTILQSSSWVAEDAVWFRLLGLLTSSAFQVISVLFGYHAVKRFGGTPAIGAVLGIAMSQPDLAILIGHTTMQGVNTMVAPQFSYQGAMMPIILASLVMAWIEKGIRRILPPSASTLLAPAISLITGGTLAILLISPIAIWLGEWIGQWLEYLFTYGGTLFGFILGGIYSTIVLTGLHQGIQALEIALISDPHVGVNFLLPIWSMANMAQGGAGLAVYLATRNPELRKVALSGSITAFLGITEPIALGVNLKLGRPFLSAAIGGAVGGAYVGLHHVVASSFGLTGIPMLVYIVPFGELNFIHYMIGFLLAAGIAFLTTLLLGVEKPAFRYNISHFVRKFTGGAYEDQKDSQ</sequence>
<dbReference type="PROSITE" id="PS01035">
    <property type="entry name" value="PTS_EIIB_TYPE_1_CYS"/>
    <property type="match status" value="1"/>
</dbReference>
<evidence type="ECO:0000256" key="12">
    <source>
        <dbReference type="SAM" id="Phobius"/>
    </source>
</evidence>
<dbReference type="GO" id="GO:0015771">
    <property type="term" value="P:trehalose transport"/>
    <property type="evidence" value="ECO:0007669"/>
    <property type="project" value="TreeGrafter"/>
</dbReference>
<reference evidence="15 16" key="1">
    <citation type="submission" date="2023-02" db="EMBL/GenBank/DDBJ databases">
        <title>Genome sequence of Paenibacillus kyungheensis KACC 18744.</title>
        <authorList>
            <person name="Kim S."/>
            <person name="Heo J."/>
            <person name="Kwon S.-W."/>
        </authorList>
    </citation>
    <scope>NUCLEOTIDE SEQUENCE [LARGE SCALE GENOMIC DNA]</scope>
    <source>
        <strain evidence="15 16">KACC 18744</strain>
    </source>
</reference>
<feature type="domain" description="PTS EIIC type-1" evidence="14">
    <location>
        <begin position="145"/>
        <end position="505"/>
    </location>
</feature>
<feature type="transmembrane region" description="Helical" evidence="12">
    <location>
        <begin position="397"/>
        <end position="417"/>
    </location>
</feature>
<evidence type="ECO:0000256" key="7">
    <source>
        <dbReference type="ARBA" id="ARBA00022692"/>
    </source>
</evidence>
<protein>
    <submittedName>
        <fullName evidence="15">PTS transporter subunit EIIC</fullName>
    </submittedName>
</protein>
<gene>
    <name evidence="15" type="ORF">PQ456_07015</name>
</gene>
<evidence type="ECO:0000256" key="1">
    <source>
        <dbReference type="ARBA" id="ARBA00004651"/>
    </source>
</evidence>